<evidence type="ECO:0000256" key="10">
    <source>
        <dbReference type="ARBA" id="ARBA00032665"/>
    </source>
</evidence>
<dbReference type="InterPro" id="IPR013155">
    <property type="entry name" value="M/V/L/I-tRNA-synth_anticd-bd"/>
</dbReference>
<dbReference type="PROSITE" id="PS00178">
    <property type="entry name" value="AA_TRNA_LIGASE_I"/>
    <property type="match status" value="1"/>
</dbReference>
<sequence>MGDSFAGAVPEKINFAEEEQRVLQEWNEKKIFEKSVELSKGRKRYTFFDGPPFATGLPHYGHILAGTIKDIVTRWAHQSGYYVERRFGWDTHGMPVEFEIDKMLGIKGPADIHAMGIGNYNAECRKIVMRYSAEWETSVNRLGRWIDFKNDYKTLYPWFMESVWWAFSELYKKGLVYRGVKVMPYSTACSTPISNFEAGQNYKMVKDPAVCVGFKVENTEKRYLVAWTTTPWTLPSNLAIVVHPDLEYVVAKDKATGNEYIVMEARLGELKLPDLEIVEKFLGKKLEGTLYEPLFPYFKHMRQQTNAFRVLTNTFVTTDQGTGVVHEAPYFGEIDFHCCLENGIITKDMKIVCPVDETGKFTSDVTEWAGMYVKDADKLIIKHLKDNGHLVHRGEVEHSYPFCWRSETPLLYKAVPSWFVRVEDIVPKLLENNEKTYWVPNFVKEKRFANWLRDARDWAVSRNRFWGTPINLWVSDDGEEVVPIGSIAELEQLSGKKITDLHRESVDDITIPSRTGRGVLKRTSEVFDCWFESGSMPYAQNHYPFENKDRFEENFPADFIAEGIDQTRGWFYTLLVLSTALFDRPPFKNLICNGLVLAEDGNKMSKSKKNFPDPMLVVNKYGADALRLYLINSPVVRGENLRFREAGVNELLKDVFLPWFNAYRFLGQNIKAFEESGSKFALKELPKDANVMDRWIESFTNSLVRFVTAEMAEYVSKCFHMLAFSISSLHRRGPLTRFFDTLTNCYIRLNRKRIKGELGVDQQVVSLSVLTRVLSIICRLMAPFTPFFTEYVWKQILPLTGASEESVHFTLLPQPDESVIDESVETSVQAMRSVMDLVRVVRDKKGIAVKYPLKEMVVINRDKTFLSAVHELEQYILSELNVRKLVVSSDKDQYGVQLKAEPNFRLLGARLKGDQKKVGEYLKKEISQAELEKFLNEGKLVVLGHELTAEEVTVKYGGVGDDQASHHEYHSDANTIIVVDVSEDDSLVEEGLAREVTNRINKLRKAAKLIQSDRATIYCTISPPDCKLATVLKAHKDNATNTPLVFEALPKSEKAAAVLPDNLTKIKDAGEIRLWLVGTSSAPATASDDSVTVSHKGTSFTLRLTAGEQRLTKYSDLVYEVRSALNLWSGALKLTLPDGSAVHATSDVQSLRGQSLSVTL</sequence>
<dbReference type="CDD" id="cd07961">
    <property type="entry name" value="Anticodon_Ia_Ile_ABEc"/>
    <property type="match status" value="1"/>
</dbReference>
<dbReference type="PANTHER" id="PTHR42780">
    <property type="entry name" value="SOLEUCYL-TRNA SYNTHETASE"/>
    <property type="match status" value="1"/>
</dbReference>
<dbReference type="AlphaFoldDB" id="A0AA36CHL8"/>
<evidence type="ECO:0000313" key="16">
    <source>
        <dbReference type="EMBL" id="CAJ0568236.1"/>
    </source>
</evidence>
<keyword evidence="5 13" id="KW-0436">Ligase</keyword>
<evidence type="ECO:0000256" key="5">
    <source>
        <dbReference type="ARBA" id="ARBA00022598"/>
    </source>
</evidence>
<reference evidence="16" key="1">
    <citation type="submission" date="2023-06" db="EMBL/GenBank/DDBJ databases">
        <authorList>
            <person name="Delattre M."/>
        </authorList>
    </citation>
    <scope>NUCLEOTIDE SEQUENCE</scope>
    <source>
        <strain evidence="16">AF72</strain>
    </source>
</reference>
<dbReference type="Pfam" id="PF08264">
    <property type="entry name" value="Anticodon_1"/>
    <property type="match status" value="1"/>
</dbReference>
<feature type="domain" description="Aminoacyl-tRNA synthetase class Ia" evidence="14">
    <location>
        <begin position="22"/>
        <end position="641"/>
    </location>
</feature>
<keyword evidence="8 13" id="KW-0648">Protein biosynthesis</keyword>
<evidence type="ECO:0000256" key="1">
    <source>
        <dbReference type="ARBA" id="ARBA00004496"/>
    </source>
</evidence>
<accession>A0AA36CHL8</accession>
<comment type="caution">
    <text evidence="16">The sequence shown here is derived from an EMBL/GenBank/DDBJ whole genome shotgun (WGS) entry which is preliminary data.</text>
</comment>
<evidence type="ECO:0000256" key="9">
    <source>
        <dbReference type="ARBA" id="ARBA00023146"/>
    </source>
</evidence>
<dbReference type="GO" id="GO:0005737">
    <property type="term" value="C:cytoplasm"/>
    <property type="evidence" value="ECO:0007669"/>
    <property type="project" value="UniProtKB-SubCell"/>
</dbReference>
<dbReference type="InterPro" id="IPR009008">
    <property type="entry name" value="Val/Leu/Ile-tRNA-synth_edit"/>
</dbReference>
<evidence type="ECO:0000256" key="11">
    <source>
        <dbReference type="ARBA" id="ARBA00048359"/>
    </source>
</evidence>
<keyword evidence="9 13" id="KW-0030">Aminoacyl-tRNA synthetase</keyword>
<dbReference type="SUPFAM" id="SSF52374">
    <property type="entry name" value="Nucleotidylyl transferase"/>
    <property type="match status" value="1"/>
</dbReference>
<evidence type="ECO:0000259" key="14">
    <source>
        <dbReference type="Pfam" id="PF00133"/>
    </source>
</evidence>
<name>A0AA36CHL8_9BILA</name>
<evidence type="ECO:0000256" key="3">
    <source>
        <dbReference type="ARBA" id="ARBA00013165"/>
    </source>
</evidence>
<dbReference type="Gene3D" id="1.10.730.10">
    <property type="entry name" value="Isoleucyl-tRNA Synthetase, Domain 1"/>
    <property type="match status" value="1"/>
</dbReference>
<dbReference type="InterPro" id="IPR002300">
    <property type="entry name" value="aa-tRNA-synth_Ia"/>
</dbReference>
<dbReference type="SUPFAM" id="SSF50677">
    <property type="entry name" value="ValRS/IleRS/LeuRS editing domain"/>
    <property type="match status" value="1"/>
</dbReference>
<feature type="domain" description="Methionyl/Valyl/Leucyl/Isoleucyl-tRNA synthetase anticodon-binding" evidence="15">
    <location>
        <begin position="693"/>
        <end position="855"/>
    </location>
</feature>
<dbReference type="HAMAP" id="MF_02003">
    <property type="entry name" value="Ile_tRNA_synth_type2"/>
    <property type="match status" value="1"/>
</dbReference>
<comment type="catalytic activity">
    <reaction evidence="11">
        <text>tRNA(Ile) + L-isoleucine + ATP = L-isoleucyl-tRNA(Ile) + AMP + diphosphate</text>
        <dbReference type="Rhea" id="RHEA:11060"/>
        <dbReference type="Rhea" id="RHEA-COMP:9666"/>
        <dbReference type="Rhea" id="RHEA-COMP:9695"/>
        <dbReference type="ChEBI" id="CHEBI:30616"/>
        <dbReference type="ChEBI" id="CHEBI:33019"/>
        <dbReference type="ChEBI" id="CHEBI:58045"/>
        <dbReference type="ChEBI" id="CHEBI:78442"/>
        <dbReference type="ChEBI" id="CHEBI:78528"/>
        <dbReference type="ChEBI" id="CHEBI:456215"/>
        <dbReference type="EC" id="6.1.1.5"/>
    </reaction>
</comment>
<dbReference type="InterPro" id="IPR002301">
    <property type="entry name" value="Ile-tRNA-ligase"/>
</dbReference>
<dbReference type="NCBIfam" id="TIGR00392">
    <property type="entry name" value="ileS"/>
    <property type="match status" value="1"/>
</dbReference>
<keyword evidence="7 13" id="KW-0067">ATP-binding</keyword>
<dbReference type="Proteomes" id="UP001177023">
    <property type="component" value="Unassembled WGS sequence"/>
</dbReference>
<dbReference type="Gene3D" id="3.40.50.620">
    <property type="entry name" value="HUPs"/>
    <property type="match status" value="2"/>
</dbReference>
<keyword evidence="4" id="KW-0963">Cytoplasm</keyword>
<evidence type="ECO:0000256" key="8">
    <source>
        <dbReference type="ARBA" id="ARBA00022917"/>
    </source>
</evidence>
<comment type="subcellular location">
    <subcellularLocation>
        <location evidence="1">Cytoplasm</location>
    </subcellularLocation>
</comment>
<dbReference type="PRINTS" id="PR00984">
    <property type="entry name" value="TRNASYNTHILE"/>
</dbReference>
<evidence type="ECO:0000313" key="17">
    <source>
        <dbReference type="Proteomes" id="UP001177023"/>
    </source>
</evidence>
<evidence type="ECO:0000256" key="13">
    <source>
        <dbReference type="RuleBase" id="RU363035"/>
    </source>
</evidence>
<dbReference type="PANTHER" id="PTHR42780:SF1">
    <property type="entry name" value="ISOLEUCINE--TRNA LIGASE, CYTOPLASMIC"/>
    <property type="match status" value="1"/>
</dbReference>
<organism evidence="16 17">
    <name type="scientific">Mesorhabditis spiculigera</name>
    <dbReference type="NCBI Taxonomy" id="96644"/>
    <lineage>
        <taxon>Eukaryota</taxon>
        <taxon>Metazoa</taxon>
        <taxon>Ecdysozoa</taxon>
        <taxon>Nematoda</taxon>
        <taxon>Chromadorea</taxon>
        <taxon>Rhabditida</taxon>
        <taxon>Rhabditina</taxon>
        <taxon>Rhabditomorpha</taxon>
        <taxon>Rhabditoidea</taxon>
        <taxon>Rhabditidae</taxon>
        <taxon>Mesorhabditinae</taxon>
        <taxon>Mesorhabditis</taxon>
    </lineage>
</organism>
<evidence type="ECO:0000256" key="7">
    <source>
        <dbReference type="ARBA" id="ARBA00022840"/>
    </source>
</evidence>
<evidence type="ECO:0000259" key="15">
    <source>
        <dbReference type="Pfam" id="PF08264"/>
    </source>
</evidence>
<evidence type="ECO:0000256" key="6">
    <source>
        <dbReference type="ARBA" id="ARBA00022741"/>
    </source>
</evidence>
<feature type="non-terminal residue" evidence="16">
    <location>
        <position position="1160"/>
    </location>
</feature>
<evidence type="ECO:0000256" key="2">
    <source>
        <dbReference type="ARBA" id="ARBA00005594"/>
    </source>
</evidence>
<keyword evidence="6 13" id="KW-0547">Nucleotide-binding</keyword>
<dbReference type="InterPro" id="IPR023586">
    <property type="entry name" value="Ile-tRNA-ligase_type2"/>
</dbReference>
<comment type="similarity">
    <text evidence="2 13">Belongs to the class-I aminoacyl-tRNA synthetase family.</text>
</comment>
<dbReference type="GO" id="GO:0000049">
    <property type="term" value="F:tRNA binding"/>
    <property type="evidence" value="ECO:0007669"/>
    <property type="project" value="InterPro"/>
</dbReference>
<evidence type="ECO:0000256" key="4">
    <source>
        <dbReference type="ARBA" id="ARBA00022490"/>
    </source>
</evidence>
<dbReference type="InterPro" id="IPR033709">
    <property type="entry name" value="Anticodon_Ile_ABEc"/>
</dbReference>
<dbReference type="GO" id="GO:0004822">
    <property type="term" value="F:isoleucine-tRNA ligase activity"/>
    <property type="evidence" value="ECO:0007669"/>
    <property type="project" value="UniProtKB-EC"/>
</dbReference>
<gene>
    <name evidence="16" type="ORF">MSPICULIGERA_LOCUS6761</name>
</gene>
<dbReference type="InterPro" id="IPR014729">
    <property type="entry name" value="Rossmann-like_a/b/a_fold"/>
</dbReference>
<dbReference type="GO" id="GO:0005524">
    <property type="term" value="F:ATP binding"/>
    <property type="evidence" value="ECO:0007669"/>
    <property type="project" value="UniProtKB-KW"/>
</dbReference>
<protein>
    <recommendedName>
        <fullName evidence="12">Isoleucine--tRNA ligase, cytoplasmic</fullName>
        <ecNumber evidence="3">6.1.1.5</ecNumber>
    </recommendedName>
    <alternativeName>
        <fullName evidence="10">Isoleucyl-tRNA synthetase</fullName>
    </alternativeName>
</protein>
<keyword evidence="17" id="KW-1185">Reference proteome</keyword>
<dbReference type="FunFam" id="3.40.50.620:FF:000414">
    <property type="entry name" value="Isoleucine--tRNA ligase, cytoplasmic-like"/>
    <property type="match status" value="1"/>
</dbReference>
<dbReference type="GO" id="GO:0006428">
    <property type="term" value="P:isoleucyl-tRNA aminoacylation"/>
    <property type="evidence" value="ECO:0007669"/>
    <property type="project" value="InterPro"/>
</dbReference>
<dbReference type="CDD" id="cd00818">
    <property type="entry name" value="IleRS_core"/>
    <property type="match status" value="1"/>
</dbReference>
<evidence type="ECO:0000256" key="12">
    <source>
        <dbReference type="ARBA" id="ARBA00069879"/>
    </source>
</evidence>
<dbReference type="Pfam" id="PF19302">
    <property type="entry name" value="DUF5915"/>
    <property type="match status" value="1"/>
</dbReference>
<dbReference type="EC" id="6.1.1.5" evidence="3"/>
<dbReference type="InterPro" id="IPR001412">
    <property type="entry name" value="aa-tRNA-synth_I_CS"/>
</dbReference>
<dbReference type="EMBL" id="CATQJA010001688">
    <property type="protein sequence ID" value="CAJ0568236.1"/>
    <property type="molecule type" value="Genomic_DNA"/>
</dbReference>
<dbReference type="InterPro" id="IPR009080">
    <property type="entry name" value="tRNAsynth_Ia_anticodon-bd"/>
</dbReference>
<proteinExistence type="inferred from homology"/>
<dbReference type="Pfam" id="PF00133">
    <property type="entry name" value="tRNA-synt_1"/>
    <property type="match status" value="1"/>
</dbReference>
<dbReference type="FunFam" id="3.40.50.620:FF:000050">
    <property type="entry name" value="Isoleucyl-tRNA synthetase,cytoplasmic"/>
    <property type="match status" value="1"/>
</dbReference>
<dbReference type="GO" id="GO:0002161">
    <property type="term" value="F:aminoacyl-tRNA deacylase activity"/>
    <property type="evidence" value="ECO:0007669"/>
    <property type="project" value="InterPro"/>
</dbReference>
<dbReference type="SUPFAM" id="SSF47323">
    <property type="entry name" value="Anticodon-binding domain of a subclass of class I aminoacyl-tRNA synthetases"/>
    <property type="match status" value="1"/>
</dbReference>